<dbReference type="InterPro" id="IPR008948">
    <property type="entry name" value="L-Aspartase-like"/>
</dbReference>
<dbReference type="STRING" id="413882.AAW51_5189"/>
<feature type="transmembrane region" description="Helical" evidence="1">
    <location>
        <begin position="96"/>
        <end position="120"/>
    </location>
</feature>
<evidence type="ECO:0000259" key="2">
    <source>
        <dbReference type="Pfam" id="PF01757"/>
    </source>
</evidence>
<evidence type="ECO:0000313" key="3">
    <source>
        <dbReference type="EMBL" id="AKJ31880.1"/>
    </source>
</evidence>
<dbReference type="GO" id="GO:0016747">
    <property type="term" value="F:acyltransferase activity, transferring groups other than amino-acyl groups"/>
    <property type="evidence" value="ECO:0007669"/>
    <property type="project" value="InterPro"/>
</dbReference>
<dbReference type="RefSeq" id="WP_047196920.1">
    <property type="nucleotide sequence ID" value="NZ_CP011371.1"/>
</dbReference>
<dbReference type="SUPFAM" id="SSF48557">
    <property type="entry name" value="L-aspartase-like"/>
    <property type="match status" value="1"/>
</dbReference>
<keyword evidence="4" id="KW-1185">Reference proteome</keyword>
<feature type="transmembrane region" description="Helical" evidence="1">
    <location>
        <begin position="190"/>
        <end position="211"/>
    </location>
</feature>
<proteinExistence type="predicted"/>
<dbReference type="EMBL" id="CP011371">
    <property type="protein sequence ID" value="AKJ31880.1"/>
    <property type="molecule type" value="Genomic_DNA"/>
</dbReference>
<dbReference type="KEGG" id="pbh:AAW51_5189"/>
<feature type="transmembrane region" description="Helical" evidence="1">
    <location>
        <begin position="351"/>
        <end position="370"/>
    </location>
</feature>
<accession>A0A0G3BZD2</accession>
<feature type="transmembrane region" description="Helical" evidence="1">
    <location>
        <begin position="12"/>
        <end position="31"/>
    </location>
</feature>
<dbReference type="PANTHER" id="PTHR36927:SF1">
    <property type="entry name" value="MDO-LIKE PROTEIN"/>
    <property type="match status" value="1"/>
</dbReference>
<feature type="domain" description="Acyltransferase 3" evidence="2">
    <location>
        <begin position="11"/>
        <end position="365"/>
    </location>
</feature>
<feature type="transmembrane region" description="Helical" evidence="1">
    <location>
        <begin position="325"/>
        <end position="345"/>
    </location>
</feature>
<dbReference type="OrthoDB" id="5504996at2"/>
<dbReference type="Pfam" id="PF01757">
    <property type="entry name" value="Acyl_transf_3"/>
    <property type="match status" value="1"/>
</dbReference>
<dbReference type="PANTHER" id="PTHR36927">
    <property type="entry name" value="BLR4337 PROTEIN"/>
    <property type="match status" value="1"/>
</dbReference>
<protein>
    <submittedName>
        <fullName evidence="3">Glucans biosynthesis protein C</fullName>
    </submittedName>
</protein>
<feature type="transmembrane region" description="Helical" evidence="1">
    <location>
        <begin position="51"/>
        <end position="75"/>
    </location>
</feature>
<keyword evidence="1" id="KW-0812">Transmembrane</keyword>
<dbReference type="Proteomes" id="UP000035352">
    <property type="component" value="Chromosome"/>
</dbReference>
<feature type="transmembrane region" description="Helical" evidence="1">
    <location>
        <begin position="253"/>
        <end position="271"/>
    </location>
</feature>
<feature type="transmembrane region" description="Helical" evidence="1">
    <location>
        <begin position="140"/>
        <end position="158"/>
    </location>
</feature>
<organism evidence="3 4">
    <name type="scientific">Caldimonas brevitalea</name>
    <dbReference type="NCBI Taxonomy" id="413882"/>
    <lineage>
        <taxon>Bacteria</taxon>
        <taxon>Pseudomonadati</taxon>
        <taxon>Pseudomonadota</taxon>
        <taxon>Betaproteobacteria</taxon>
        <taxon>Burkholderiales</taxon>
        <taxon>Sphaerotilaceae</taxon>
        <taxon>Caldimonas</taxon>
    </lineage>
</organism>
<gene>
    <name evidence="3" type="ORF">AAW51_5189</name>
</gene>
<feature type="transmembrane region" description="Helical" evidence="1">
    <location>
        <begin position="291"/>
        <end position="313"/>
    </location>
</feature>
<keyword evidence="1" id="KW-0472">Membrane</keyword>
<sequence>MSNNDPGTRLHALDAVRAIALMLGIALHSALSYMPGIDPQLWPLKDGQQSLSMSLGVFLIHIFRMSVFFLVAGLFAHMLFHRRGAVAFLRNRAARILVPLVLGWVVCFLCIAGVVVWSLVRANGGQWPASPPASGKLSFLHLWFLYILCWLYPGVLMLRRLVHAVDRNNVSTRVADRILRHLSAAPFRSLLLAAPISLALFLEPGWVWWFGVPTPGYTWMPPAVPLFIYGYVFGLGWLLDRQHALLDQLARRWWLRAWTGAVAAGLCLAMAGLEASYSTVRDPAIKLAYAIAYGIALVSWTLAFIGCGVRFLGRSTPLLRYLSDASYWMYVAHLPVVMALQAWMMPFPWPGLVKFATVTLVTCASLLLIYGRWVRPSWVGLLLNGRKYPRAAEPAVAVSGSDG</sequence>
<evidence type="ECO:0000256" key="1">
    <source>
        <dbReference type="SAM" id="Phobius"/>
    </source>
</evidence>
<dbReference type="AlphaFoldDB" id="A0A0G3BZD2"/>
<reference evidence="3 4" key="1">
    <citation type="submission" date="2015-05" db="EMBL/GenBank/DDBJ databases">
        <authorList>
            <person name="Tang B."/>
            <person name="Yu Y."/>
        </authorList>
    </citation>
    <scope>NUCLEOTIDE SEQUENCE [LARGE SCALE GENOMIC DNA]</scope>
    <source>
        <strain evidence="3 4">DSM 7029</strain>
    </source>
</reference>
<keyword evidence="1" id="KW-1133">Transmembrane helix</keyword>
<dbReference type="InterPro" id="IPR050623">
    <property type="entry name" value="Glucan_succinyl_AcylTrfase"/>
</dbReference>
<dbReference type="InterPro" id="IPR002656">
    <property type="entry name" value="Acyl_transf_3_dom"/>
</dbReference>
<name>A0A0G3BZD2_9BURK</name>
<evidence type="ECO:0000313" key="4">
    <source>
        <dbReference type="Proteomes" id="UP000035352"/>
    </source>
</evidence>
<feature type="transmembrane region" description="Helical" evidence="1">
    <location>
        <begin position="223"/>
        <end position="241"/>
    </location>
</feature>